<dbReference type="Gene3D" id="3.40.50.80">
    <property type="entry name" value="Nucleotide-binding domain of ferredoxin-NADP reductase (FNR) module"/>
    <property type="match status" value="1"/>
</dbReference>
<dbReference type="Gene3D" id="2.40.30.10">
    <property type="entry name" value="Translation factors"/>
    <property type="match status" value="1"/>
</dbReference>
<dbReference type="InterPro" id="IPR012675">
    <property type="entry name" value="Beta-grasp_dom_sf"/>
</dbReference>
<dbReference type="InterPro" id="IPR050415">
    <property type="entry name" value="MRET"/>
</dbReference>
<dbReference type="PRINTS" id="PR00409">
    <property type="entry name" value="PHDIOXRDTASE"/>
</dbReference>
<proteinExistence type="predicted"/>
<keyword evidence="5" id="KW-0560">Oxidoreductase</keyword>
<evidence type="ECO:0000256" key="6">
    <source>
        <dbReference type="ARBA" id="ARBA00023004"/>
    </source>
</evidence>
<evidence type="ECO:0000313" key="11">
    <source>
        <dbReference type="Proteomes" id="UP000285376"/>
    </source>
</evidence>
<evidence type="ECO:0000259" key="9">
    <source>
        <dbReference type="PROSITE" id="PS51384"/>
    </source>
</evidence>
<evidence type="ECO:0000256" key="1">
    <source>
        <dbReference type="ARBA" id="ARBA00001974"/>
    </source>
</evidence>
<keyword evidence="7" id="KW-0411">Iron-sulfur</keyword>
<keyword evidence="3" id="KW-0001">2Fe-2S</keyword>
<dbReference type="AlphaFoldDB" id="A0A417Z3E7"/>
<dbReference type="PROSITE" id="PS51085">
    <property type="entry name" value="2FE2S_FER_2"/>
    <property type="match status" value="1"/>
</dbReference>
<dbReference type="RefSeq" id="WP_118913775.1">
    <property type="nucleotide sequence ID" value="NZ_CBCRVH010000011.1"/>
</dbReference>
<evidence type="ECO:0000313" key="10">
    <source>
        <dbReference type="EMBL" id="RHW45194.1"/>
    </source>
</evidence>
<dbReference type="InterPro" id="IPR001041">
    <property type="entry name" value="2Fe-2S_ferredoxin-type"/>
</dbReference>
<dbReference type="PROSITE" id="PS00197">
    <property type="entry name" value="2FE2S_FER_1"/>
    <property type="match status" value="1"/>
</dbReference>
<dbReference type="InterPro" id="IPR006058">
    <property type="entry name" value="2Fe2S_fd_BS"/>
</dbReference>
<dbReference type="PANTHER" id="PTHR47354">
    <property type="entry name" value="NADH OXIDOREDUCTASE HCR"/>
    <property type="match status" value="1"/>
</dbReference>
<evidence type="ECO:0000256" key="2">
    <source>
        <dbReference type="ARBA" id="ARBA00022630"/>
    </source>
</evidence>
<dbReference type="SUPFAM" id="SSF63380">
    <property type="entry name" value="Riboflavin synthase domain-like"/>
    <property type="match status" value="1"/>
</dbReference>
<dbReference type="Proteomes" id="UP000285376">
    <property type="component" value="Unassembled WGS sequence"/>
</dbReference>
<evidence type="ECO:0000256" key="3">
    <source>
        <dbReference type="ARBA" id="ARBA00022714"/>
    </source>
</evidence>
<keyword evidence="4" id="KW-0479">Metal-binding</keyword>
<dbReference type="InterPro" id="IPR001433">
    <property type="entry name" value="OxRdtase_FAD/NAD-bd"/>
</dbReference>
<dbReference type="PROSITE" id="PS51384">
    <property type="entry name" value="FAD_FR"/>
    <property type="match status" value="1"/>
</dbReference>
<evidence type="ECO:0000256" key="4">
    <source>
        <dbReference type="ARBA" id="ARBA00022723"/>
    </source>
</evidence>
<dbReference type="Gene3D" id="3.10.20.30">
    <property type="match status" value="1"/>
</dbReference>
<sequence length="343" mass="37630">MISESTQPESSTLLVVDTIDEAADGVRLLTLRSKDGSDLPPWTPGSHLDLVLGGVDAAQMQAAEAGAMPEHDPFAETIRQYSLCGDVADRSCYRVAVLREVESRGGSSYVHDTLKAGDELVSYGPRNHFELRKAPKYVFVAGGIGITPIMPMIREVEAAGKNWHLYYLGRSEATMAFRDELAQYGDKVTLWAKDPKGAFDLQGMFDQIEAEGAALVYSCGPERLLEAVENQCRTRATLVAHVERFTPKEIDDSDNSEFEIVLEESDMRLTVPADKSIFEVVRENGISVLGSCLEGICGTCETGVVSGEIDHRDSVLEDDEREEGDVMMICVSRCKGKELVLEL</sequence>
<accession>A0A417Z3E7</accession>
<feature type="domain" description="2Fe-2S ferredoxin-type" evidence="8">
    <location>
        <begin position="258"/>
        <end position="343"/>
    </location>
</feature>
<protein>
    <submittedName>
        <fullName evidence="10">Oxidoreductase</fullName>
    </submittedName>
</protein>
<dbReference type="Pfam" id="PF00175">
    <property type="entry name" value="NAD_binding_1"/>
    <property type="match status" value="1"/>
</dbReference>
<dbReference type="SUPFAM" id="SSF52343">
    <property type="entry name" value="Ferredoxin reductase-like, C-terminal NADP-linked domain"/>
    <property type="match status" value="1"/>
</dbReference>
<reference evidence="10 11" key="1">
    <citation type="submission" date="2018-08" db="EMBL/GenBank/DDBJ databases">
        <title>Whole genome sequence analysis of Dermacoccus abyssi bacteria isolated from Deep Mariana trench Micromonospora spp reveals genes involved in the environmental adaptation and production of secondary metabolites.</title>
        <authorList>
            <person name="Abdel-Mageed W.M."/>
            <person name="Lehri B."/>
            <person name="Nouioui I."/>
            <person name="Goodfellow I."/>
            <person name="Jaspars M."/>
            <person name="Karlyshev A."/>
        </authorList>
    </citation>
    <scope>NUCLEOTIDE SEQUENCE [LARGE SCALE GENOMIC DNA]</scope>
    <source>
        <strain evidence="10 11">MT1.1</strain>
    </source>
</reference>
<dbReference type="PANTHER" id="PTHR47354:SF1">
    <property type="entry name" value="CARNITINE MONOOXYGENASE REDUCTASE SUBUNIT"/>
    <property type="match status" value="1"/>
</dbReference>
<dbReference type="GO" id="GO:0016491">
    <property type="term" value="F:oxidoreductase activity"/>
    <property type="evidence" value="ECO:0007669"/>
    <property type="project" value="UniProtKB-KW"/>
</dbReference>
<evidence type="ECO:0000256" key="5">
    <source>
        <dbReference type="ARBA" id="ARBA00023002"/>
    </source>
</evidence>
<dbReference type="InterPro" id="IPR017927">
    <property type="entry name" value="FAD-bd_FR_type"/>
</dbReference>
<gene>
    <name evidence="10" type="ORF">D1832_10110</name>
</gene>
<keyword evidence="6" id="KW-0408">Iron</keyword>
<dbReference type="CDD" id="cd00207">
    <property type="entry name" value="fer2"/>
    <property type="match status" value="1"/>
</dbReference>
<dbReference type="InterPro" id="IPR039261">
    <property type="entry name" value="FNR_nucleotide-bd"/>
</dbReference>
<dbReference type="EMBL" id="QWLM01000011">
    <property type="protein sequence ID" value="RHW45194.1"/>
    <property type="molecule type" value="Genomic_DNA"/>
</dbReference>
<dbReference type="SUPFAM" id="SSF54292">
    <property type="entry name" value="2Fe-2S ferredoxin-like"/>
    <property type="match status" value="1"/>
</dbReference>
<comment type="cofactor">
    <cofactor evidence="1">
        <name>FAD</name>
        <dbReference type="ChEBI" id="CHEBI:57692"/>
    </cofactor>
</comment>
<organism evidence="10 11">
    <name type="scientific">Dermacoccus abyssi</name>
    <dbReference type="NCBI Taxonomy" id="322596"/>
    <lineage>
        <taxon>Bacteria</taxon>
        <taxon>Bacillati</taxon>
        <taxon>Actinomycetota</taxon>
        <taxon>Actinomycetes</taxon>
        <taxon>Micrococcales</taxon>
        <taxon>Dermacoccaceae</taxon>
        <taxon>Dermacoccus</taxon>
    </lineage>
</organism>
<comment type="caution">
    <text evidence="10">The sequence shown here is derived from an EMBL/GenBank/DDBJ whole genome shotgun (WGS) entry which is preliminary data.</text>
</comment>
<dbReference type="Pfam" id="PF00111">
    <property type="entry name" value="Fer2"/>
    <property type="match status" value="1"/>
</dbReference>
<dbReference type="CDD" id="cd06185">
    <property type="entry name" value="PDR_like"/>
    <property type="match status" value="1"/>
</dbReference>
<dbReference type="InterPro" id="IPR036010">
    <property type="entry name" value="2Fe-2S_ferredoxin-like_sf"/>
</dbReference>
<dbReference type="GO" id="GO:0046872">
    <property type="term" value="F:metal ion binding"/>
    <property type="evidence" value="ECO:0007669"/>
    <property type="project" value="UniProtKB-KW"/>
</dbReference>
<dbReference type="InterPro" id="IPR017938">
    <property type="entry name" value="Riboflavin_synthase-like_b-brl"/>
</dbReference>
<feature type="domain" description="FAD-binding FR-type" evidence="9">
    <location>
        <begin position="8"/>
        <end position="132"/>
    </location>
</feature>
<evidence type="ECO:0000259" key="8">
    <source>
        <dbReference type="PROSITE" id="PS51085"/>
    </source>
</evidence>
<keyword evidence="2" id="KW-0285">Flavoprotein</keyword>
<evidence type="ECO:0000256" key="7">
    <source>
        <dbReference type="ARBA" id="ARBA00023014"/>
    </source>
</evidence>
<dbReference type="GO" id="GO:0051537">
    <property type="term" value="F:2 iron, 2 sulfur cluster binding"/>
    <property type="evidence" value="ECO:0007669"/>
    <property type="project" value="UniProtKB-KW"/>
</dbReference>
<name>A0A417Z3E7_9MICO</name>